<evidence type="ECO:0000256" key="6">
    <source>
        <dbReference type="PROSITE-ProRule" id="PRU01398"/>
    </source>
</evidence>
<feature type="region of interest" description="Disordered" evidence="7">
    <location>
        <begin position="648"/>
        <end position="675"/>
    </location>
</feature>
<keyword evidence="5" id="KW-0843">Virulence</keyword>
<dbReference type="PANTHER" id="PTHR48051">
    <property type="match status" value="1"/>
</dbReference>
<dbReference type="RefSeq" id="WP_010464106.1">
    <property type="nucleotide sequence ID" value="NZ_CP005960.1"/>
</dbReference>
<keyword evidence="4" id="KW-0677">Repeat</keyword>
<dbReference type="OrthoDB" id="1467561at2"/>
<dbReference type="GO" id="GO:0016567">
    <property type="term" value="P:protein ubiquitination"/>
    <property type="evidence" value="ECO:0007669"/>
    <property type="project" value="InterPro"/>
</dbReference>
<dbReference type="InterPro" id="IPR050216">
    <property type="entry name" value="LRR_domain-containing"/>
</dbReference>
<comment type="similarity">
    <text evidence="6">Belongs to the LRR-containing bacterial E3 ligase family.</text>
</comment>
<evidence type="ECO:0000256" key="3">
    <source>
        <dbReference type="ARBA" id="ARBA00022614"/>
    </source>
</evidence>
<dbReference type="PANTHER" id="PTHR48051:SF1">
    <property type="entry name" value="RAS SUPPRESSOR PROTEIN 1"/>
    <property type="match status" value="1"/>
</dbReference>
<dbReference type="GO" id="GO:0005576">
    <property type="term" value="C:extracellular region"/>
    <property type="evidence" value="ECO:0007669"/>
    <property type="project" value="UniProtKB-UniRule"/>
</dbReference>
<dbReference type="Pfam" id="PF13855">
    <property type="entry name" value="LRR_8"/>
    <property type="match status" value="1"/>
</dbReference>
<evidence type="ECO:0000256" key="7">
    <source>
        <dbReference type="SAM" id="MobiDB-lite"/>
    </source>
</evidence>
<evidence type="ECO:0000256" key="5">
    <source>
        <dbReference type="ARBA" id="ARBA00023026"/>
    </source>
</evidence>
<keyword evidence="6" id="KW-0808">Transferase</keyword>
<evidence type="ECO:0000256" key="1">
    <source>
        <dbReference type="ARBA" id="ARBA00000900"/>
    </source>
</evidence>
<dbReference type="InterPro" id="IPR046673">
    <property type="entry name" value="ToxA_N"/>
</dbReference>
<dbReference type="GO" id="GO:0005737">
    <property type="term" value="C:cytoplasm"/>
    <property type="evidence" value="ECO:0007669"/>
    <property type="project" value="TreeGrafter"/>
</dbReference>
<evidence type="ECO:0000256" key="4">
    <source>
        <dbReference type="ARBA" id="ARBA00022737"/>
    </source>
</evidence>
<dbReference type="Gene3D" id="3.80.10.10">
    <property type="entry name" value="Ribonuclease Inhibitor"/>
    <property type="match status" value="1"/>
</dbReference>
<dbReference type="Proteomes" id="UP000026913">
    <property type="component" value="Chromosome"/>
</dbReference>
<dbReference type="InterPro" id="IPR032675">
    <property type="entry name" value="LRR_dom_sf"/>
</dbReference>
<evidence type="ECO:0000313" key="10">
    <source>
        <dbReference type="Proteomes" id="UP000026913"/>
    </source>
</evidence>
<keyword evidence="3" id="KW-0433">Leucine-rich repeat</keyword>
<proteinExistence type="inferred from homology"/>
<gene>
    <name evidence="9" type="ORF">OU5_2874</name>
</gene>
<dbReference type="GO" id="GO:0061630">
    <property type="term" value="F:ubiquitin protein ligase activity"/>
    <property type="evidence" value="ECO:0007669"/>
    <property type="project" value="UniProtKB-EC"/>
</dbReference>
<keyword evidence="6" id="KW-0832">Ubl conjugation</keyword>
<dbReference type="Pfam" id="PF20178">
    <property type="entry name" value="ToxA_N"/>
    <property type="match status" value="2"/>
</dbReference>
<organism evidence="9 10">
    <name type="scientific">Pseudomonas mandelii JR-1</name>
    <dbReference type="NCBI Taxonomy" id="1147786"/>
    <lineage>
        <taxon>Bacteria</taxon>
        <taxon>Pseudomonadati</taxon>
        <taxon>Pseudomonadota</taxon>
        <taxon>Gammaproteobacteria</taxon>
        <taxon>Pseudomonadales</taxon>
        <taxon>Pseudomonadaceae</taxon>
        <taxon>Pseudomonas</taxon>
    </lineage>
</organism>
<keyword evidence="6" id="KW-0833">Ubl conjugation pathway</keyword>
<dbReference type="InterPro" id="IPR001611">
    <property type="entry name" value="Leu-rich_rpt"/>
</dbReference>
<comment type="catalytic activity">
    <reaction evidence="1">
        <text>S-ubiquitinyl-[E2 ubiquitin-conjugating enzyme]-L-cysteine + [acceptor protein]-L-lysine = [E2 ubiquitin-conjugating enzyme]-L-cysteine + N(6)-ubiquitinyl-[acceptor protein]-L-lysine.</text>
        <dbReference type="EC" id="2.3.2.27"/>
    </reaction>
</comment>
<dbReference type="PROSITE" id="PS52053">
    <property type="entry name" value="NEL"/>
    <property type="match status" value="1"/>
</dbReference>
<reference evidence="9 10" key="1">
    <citation type="journal article" date="2012" name="J. Bacteriol.">
        <title>Genome sequence of cold-adapted Pseudomonas mandelii strain JR-1.</title>
        <authorList>
            <person name="Jang S.H."/>
            <person name="Kim J."/>
            <person name="Kim J."/>
            <person name="Hong S."/>
            <person name="Lee C."/>
        </authorList>
    </citation>
    <scope>NUCLEOTIDE SEQUENCE [LARGE SCALE GENOMIC DNA]</scope>
    <source>
        <strain evidence="9 10">JR-1</strain>
    </source>
</reference>
<feature type="domain" description="NEL" evidence="8">
    <location>
        <begin position="1413"/>
        <end position="1726"/>
    </location>
</feature>
<protein>
    <recommendedName>
        <fullName evidence="2">RING-type E3 ubiquitin transferase</fullName>
        <ecNumber evidence="2">2.3.2.27</ecNumber>
    </recommendedName>
</protein>
<dbReference type="KEGG" id="pman:OU5_2874"/>
<keyword evidence="6" id="KW-0964">Secreted</keyword>
<dbReference type="InterPro" id="IPR029487">
    <property type="entry name" value="NEL_dom"/>
</dbReference>
<feature type="active site" description="Glycyl thioester intermediate" evidence="6">
    <location>
        <position position="1503"/>
    </location>
</feature>
<evidence type="ECO:0000313" key="9">
    <source>
        <dbReference type="EMBL" id="AHZ69953.1"/>
    </source>
</evidence>
<comment type="PTM">
    <text evidence="6">Ubiquitinated in the presence of host E1 ubiquitin-activating enzyme, E2 ubiquitin-conjugating enzyme and ubiquitin.</text>
</comment>
<name>A0A024EC78_9PSED</name>
<dbReference type="HOGENOM" id="CLU_000909_0_0_6"/>
<dbReference type="EMBL" id="CP005960">
    <property type="protein sequence ID" value="AHZ69953.1"/>
    <property type="molecule type" value="Genomic_DNA"/>
</dbReference>
<sequence length="1761" mass="198694">MSERSDSPGRPAIAGQAREVNNNVYRDYLLGKLPAPVKDAPASRLVAFAHSKPEFPEWYLNSSAIDRQYLKELIDERWRLQGPLDEALKNVQQDILAFAEPLLVQALKEHLNLELDVNATLIRLYVPANLAIGIDTHASRLRQSSLLEAALHNFEAPETQEGAFRDGSGIFIRDDENELQRHTLTVERFAALCRTLDIGAHYQRHIKALLMPEEVTARATVVQQCTASEKAAFHESALIAYLKKDITSYGYGKLRQIRDNEQGILMGRRPLQCHRLAIMGFRLSGIVLFSAVADPSKIKRVYDALIPQHQRTMLEWSRRLTLLPGQEFDQFKLLQAFFANGPSGLVEAMLQRDDAYQQSRLEGTLIAYVPDDPDHPFKEYESFTDFMKALTSQLRSPGYQQFFSRFVAQKDQGKFFARVRERLSTFTWKQREPLDMGPWWRESAVENANAEPVTHIISGDLWAQTSLWRREKAIADARHIAVPTGDEDATTRWNRLISYLNIGWNVFNFGAMLVPGLGEAMLAAMVGQMVLETLEGFEDWSKGDKEDAASHLTGVMINFAQLAIMGAGHVLPAGAAASVKPSAFINRLKKVDLANGQTRLWKPDLSPYAHDMVLPAEAKPSEQGLYRHSEKDFLKHENQHFEVISDSRTGQPRLQHPARPQAYQPTLEHNGGGAWKTELDRPIEWDKTTLMRRLGPTVEDFSDNTLEHIRLVSGMEEDELRRLHVVSEPPPALLTDTIERFQAWAEVQKLPGQIRLNEVPQAFVEQVPRLLVEWPGWPEQKGIELFDGPGHSGRSIKFGNVDALPADTLKISRAEVRSGKLPERAVKFANEADIHALLGQGISTDEQVRIDALKNLLAGRADSRRATLFDALSRRLQQTDNPQVQVLQDAFNGLPAAVARELLADIEPQDRLDITEPSRIPLQLRERVGVALRAIRTARAYEGLFLDAAFSVDTERLALHSMQALPGWPENVRIEIREFSFDGPLRDSVGPTDATHRRILVSEDGQYQARDTDDLQLHGADDLYASVLHALPDAERNALGYHVNQGATLKSAIQKTPLPRERFSALLGDNPVRKPAYDPVTMRLRGGMRGVAHGLSRINEPMTPQERVRVVRPGWTEAEALAYLQMSGSELSLEQRASALEAEFDRLNANFQRWLKSPTEAYSFTPAGVAEWQARNALYKEIRECWQHTGLRHVDSFGHLQGVVLDLENIPLGRHLRTMPALEGNFDHVTRLNLTLSELTDAHSSFLDHFPRLRSLNVNGNAFSAVPGAIRRMRALTELNMRGNRIVLDAQGVADLRNLTRLEVLDLFGNPLGQVPDIGGMRRLHTLILADTGVHTWPQGLFAQPRFRHFFLDLQRNEITHIPAVPPGSAQAELLARTLLSREPQWLAEANLQTLRDYIESIGMDPDRPYPPRGVRDSLDWEEGMTRPEWVAKQAVWNSVEDERGSVGFFNEIRKLTESGHFKHDLGFRVDMTAKVWRMLEAMSKNTELRQKLFTMSTVPTTCVDAGAQLFNAMGLEVLIHEAYELANPSLVEGELVTLARGKSRLDELSRIARKTISEREAMGEEFRRVNAMGEVMGTIDEVEVHLAFMTDLAERLDLPWQSRNMQFRGIAGVTSAMTDNAYLRVLDLEEGELLGDLLVEQPFWSSYVEGVNRRAFKVFRRRIDATTDFYMALDQRANDTTLTLEQKARLKEALRVLGAELNKPESDFAPGRIMTDAQYAAELKTIDEEQKALLKTFTQQAIDRAKLQRVELPFVVQPDS</sequence>
<keyword evidence="6" id="KW-1035">Host cytoplasm</keyword>
<dbReference type="Gene3D" id="1.20.58.360">
    <property type="entry name" value="Shigella T3SS effector IpaH defines"/>
    <property type="match status" value="1"/>
</dbReference>
<evidence type="ECO:0000256" key="2">
    <source>
        <dbReference type="ARBA" id="ARBA00012483"/>
    </source>
</evidence>
<dbReference type="Pfam" id="PF14496">
    <property type="entry name" value="NEL"/>
    <property type="match status" value="1"/>
</dbReference>
<evidence type="ECO:0000259" key="8">
    <source>
        <dbReference type="PROSITE" id="PS52053"/>
    </source>
</evidence>
<accession>A0A024EC78</accession>
<dbReference type="SUPFAM" id="SSF52058">
    <property type="entry name" value="L domain-like"/>
    <property type="match status" value="1"/>
</dbReference>
<dbReference type="EC" id="2.3.2.27" evidence="2"/>